<accession>A0A0E9RQC8</accession>
<proteinExistence type="predicted"/>
<sequence length="21" mass="2301">MLFTHSFSMGYQSAQAAPVKV</sequence>
<reference evidence="2" key="1">
    <citation type="submission" date="2014-11" db="EMBL/GenBank/DDBJ databases">
        <authorList>
            <person name="Amaro Gonzalez C."/>
        </authorList>
    </citation>
    <scope>NUCLEOTIDE SEQUENCE</scope>
</reference>
<reference evidence="2" key="2">
    <citation type="journal article" date="2015" name="Fish Shellfish Immunol.">
        <title>Early steps in the European eel (Anguilla anguilla)-Vibrio vulnificus interaction in the gills: Role of the RtxA13 toxin.</title>
        <authorList>
            <person name="Callol A."/>
            <person name="Pajuelo D."/>
            <person name="Ebbesson L."/>
            <person name="Teles M."/>
            <person name="MacKenzie S."/>
            <person name="Amaro C."/>
        </authorList>
    </citation>
    <scope>NUCLEOTIDE SEQUENCE</scope>
</reference>
<feature type="compositionally biased region" description="Polar residues" evidence="1">
    <location>
        <begin position="1"/>
        <end position="15"/>
    </location>
</feature>
<evidence type="ECO:0000313" key="2">
    <source>
        <dbReference type="EMBL" id="JAH30558.1"/>
    </source>
</evidence>
<dbReference type="EMBL" id="GBXM01078019">
    <property type="protein sequence ID" value="JAH30558.1"/>
    <property type="molecule type" value="Transcribed_RNA"/>
</dbReference>
<feature type="region of interest" description="Disordered" evidence="1">
    <location>
        <begin position="1"/>
        <end position="21"/>
    </location>
</feature>
<name>A0A0E9RQC8_ANGAN</name>
<protein>
    <submittedName>
        <fullName evidence="2">Uncharacterized protein</fullName>
    </submittedName>
</protein>
<organism evidence="2">
    <name type="scientific">Anguilla anguilla</name>
    <name type="common">European freshwater eel</name>
    <name type="synonym">Muraena anguilla</name>
    <dbReference type="NCBI Taxonomy" id="7936"/>
    <lineage>
        <taxon>Eukaryota</taxon>
        <taxon>Metazoa</taxon>
        <taxon>Chordata</taxon>
        <taxon>Craniata</taxon>
        <taxon>Vertebrata</taxon>
        <taxon>Euteleostomi</taxon>
        <taxon>Actinopterygii</taxon>
        <taxon>Neopterygii</taxon>
        <taxon>Teleostei</taxon>
        <taxon>Anguilliformes</taxon>
        <taxon>Anguillidae</taxon>
        <taxon>Anguilla</taxon>
    </lineage>
</organism>
<dbReference type="AlphaFoldDB" id="A0A0E9RQC8"/>
<evidence type="ECO:0000256" key="1">
    <source>
        <dbReference type="SAM" id="MobiDB-lite"/>
    </source>
</evidence>